<protein>
    <submittedName>
        <fullName evidence="2">SCP domain-containing protein</fullName>
    </submittedName>
</protein>
<dbReference type="Proteomes" id="UP000887579">
    <property type="component" value="Unplaced"/>
</dbReference>
<evidence type="ECO:0000313" key="2">
    <source>
        <dbReference type="WBParaSite" id="ES5_v2.g18614.t1"/>
    </source>
</evidence>
<accession>A0AC34FMP0</accession>
<proteinExistence type="predicted"/>
<evidence type="ECO:0000313" key="1">
    <source>
        <dbReference type="Proteomes" id="UP000887579"/>
    </source>
</evidence>
<dbReference type="WBParaSite" id="ES5_v2.g18614.t1">
    <property type="protein sequence ID" value="ES5_v2.g18614.t1"/>
    <property type="gene ID" value="ES5_v2.g18614"/>
</dbReference>
<reference evidence="2" key="1">
    <citation type="submission" date="2022-11" db="UniProtKB">
        <authorList>
            <consortium name="WormBaseParasite"/>
        </authorList>
    </citation>
    <scope>IDENTIFICATION</scope>
</reference>
<sequence length="177" mass="19590">MNDGARTHVLEFTNDARSQVANGLAKMDGMHGYGNGSSFAPSTTNMKKLIYNCSIEEHIKKSANLCFYLQPTPEIYTVFMVLPKSNRTINESVDEAMPWIFDIWSKIYITQHNGISVATINEEDLSIMETLTNMINGDAVSIGCAKTLCDTYVAFYCGVSPHHLYGSPIYDVGIPCS</sequence>
<name>A0AC34FMP0_9BILA</name>
<organism evidence="1 2">
    <name type="scientific">Panagrolaimus sp. ES5</name>
    <dbReference type="NCBI Taxonomy" id="591445"/>
    <lineage>
        <taxon>Eukaryota</taxon>
        <taxon>Metazoa</taxon>
        <taxon>Ecdysozoa</taxon>
        <taxon>Nematoda</taxon>
        <taxon>Chromadorea</taxon>
        <taxon>Rhabditida</taxon>
        <taxon>Tylenchina</taxon>
        <taxon>Panagrolaimomorpha</taxon>
        <taxon>Panagrolaimoidea</taxon>
        <taxon>Panagrolaimidae</taxon>
        <taxon>Panagrolaimus</taxon>
    </lineage>
</organism>